<dbReference type="OrthoDB" id="9768878at2"/>
<evidence type="ECO:0000256" key="11">
    <source>
        <dbReference type="NCBIfam" id="TIGR00928"/>
    </source>
</evidence>
<comment type="catalytic activity">
    <reaction evidence="10">
        <text>N(6)-(1,2-dicarboxyethyl)-AMP = fumarate + AMP</text>
        <dbReference type="Rhea" id="RHEA:16853"/>
        <dbReference type="ChEBI" id="CHEBI:29806"/>
        <dbReference type="ChEBI" id="CHEBI:57567"/>
        <dbReference type="ChEBI" id="CHEBI:456215"/>
        <dbReference type="EC" id="4.3.2.2"/>
    </reaction>
    <physiologicalReaction direction="left-to-right" evidence="10">
        <dbReference type="Rhea" id="RHEA:16854"/>
    </physiologicalReaction>
</comment>
<dbReference type="Pfam" id="PF10397">
    <property type="entry name" value="ADSL_C"/>
    <property type="match status" value="1"/>
</dbReference>
<feature type="domain" description="Adenylosuccinate lyase C-terminal" evidence="13">
    <location>
        <begin position="349"/>
        <end position="430"/>
    </location>
</feature>
<sequence length="431" mass="49164">MIGRYQTAEMKAIWSEECKFRAWLEVELAVCRVWMEKGIIPADAYTDICEKASFDIGRINEIEEQVHHDVIAFVSAVAEKVGENGRYIHLGLTSSDVIDTASSLSLKRSFSIVKEKTAALMGAIAERAEEFKYTPCVGRTHGIHGEPTTFGLKLLNWLYQLQRDTERLELAEEQVSYGKISGAVGTYAHCEPSVERRVCDLLGLKPSLVSTQILQRDRHSNAMNTLALLGGALDRFATEIRHLQRTEVMEAMEPFGAKQKGSSAMPHKRNPILCERISGMSRLLRGYALTAMENMTLWHERDISHSSAERVIWPDAFHLITYMLSKMTYIVKNMVVNTSKMRENLDITRGLVFSQRILLDLVERFGLPREEAYAIVQENAMKCWSGGKSFQELLLEDERIASRLSPEDLEGLFSTDHYFRWVDEIFARFRR</sequence>
<evidence type="ECO:0000256" key="6">
    <source>
        <dbReference type="ARBA" id="ARBA00022755"/>
    </source>
</evidence>
<comment type="similarity">
    <text evidence="3 12">Belongs to the lyase 1 family. Adenylosuccinate lyase subfamily.</text>
</comment>
<evidence type="ECO:0000256" key="3">
    <source>
        <dbReference type="ARBA" id="ARBA00008273"/>
    </source>
</evidence>
<dbReference type="Gene3D" id="1.20.200.10">
    <property type="entry name" value="Fumarase/aspartase (Central domain)"/>
    <property type="match status" value="1"/>
</dbReference>
<dbReference type="Gene3D" id="1.10.275.10">
    <property type="entry name" value="Fumarase/aspartase (N-terminal domain)"/>
    <property type="match status" value="1"/>
</dbReference>
<dbReference type="InterPro" id="IPR008948">
    <property type="entry name" value="L-Aspartase-like"/>
</dbReference>
<evidence type="ECO:0000313" key="14">
    <source>
        <dbReference type="EMBL" id="TDY61771.1"/>
    </source>
</evidence>
<keyword evidence="7 12" id="KW-0456">Lyase</keyword>
<dbReference type="Proteomes" id="UP000295066">
    <property type="component" value="Unassembled WGS sequence"/>
</dbReference>
<dbReference type="InterPro" id="IPR020557">
    <property type="entry name" value="Fumarate_lyase_CS"/>
</dbReference>
<gene>
    <name evidence="14" type="ORF">C8D99_1049</name>
</gene>
<evidence type="ECO:0000256" key="8">
    <source>
        <dbReference type="ARBA" id="ARBA00024477"/>
    </source>
</evidence>
<dbReference type="UniPathway" id="UPA00074">
    <property type="reaction ID" value="UER00132"/>
</dbReference>
<dbReference type="SUPFAM" id="SSF48557">
    <property type="entry name" value="L-aspartase-like"/>
    <property type="match status" value="1"/>
</dbReference>
<comment type="pathway">
    <text evidence="1 12">Purine metabolism; IMP biosynthesis via de novo pathway; 5-amino-1-(5-phospho-D-ribosyl)imidazole-4-carboxamide from 5-amino-1-(5-phospho-D-ribosyl)imidazole-4-carboxylate: step 2/2.</text>
</comment>
<evidence type="ECO:0000259" key="13">
    <source>
        <dbReference type="SMART" id="SM00998"/>
    </source>
</evidence>
<dbReference type="CDD" id="cd01360">
    <property type="entry name" value="Adenylsuccinate_lyase_1"/>
    <property type="match status" value="1"/>
</dbReference>
<evidence type="ECO:0000256" key="10">
    <source>
        <dbReference type="ARBA" id="ARBA00049115"/>
    </source>
</evidence>
<reference evidence="14 15" key="1">
    <citation type="submission" date="2019-03" db="EMBL/GenBank/DDBJ databases">
        <title>Genomic Encyclopedia of Type Strains, Phase IV (KMG-IV): sequencing the most valuable type-strain genomes for metagenomic binning, comparative biology and taxonomic classification.</title>
        <authorList>
            <person name="Goeker M."/>
        </authorList>
    </citation>
    <scope>NUCLEOTIDE SEQUENCE [LARGE SCALE GENOMIC DNA]</scope>
    <source>
        <strain evidence="14 15">DSM 25964</strain>
    </source>
</reference>
<dbReference type="NCBIfam" id="TIGR00928">
    <property type="entry name" value="purB"/>
    <property type="match status" value="1"/>
</dbReference>
<organism evidence="14 15">
    <name type="scientific">Aminivibrio pyruvatiphilus</name>
    <dbReference type="NCBI Taxonomy" id="1005740"/>
    <lineage>
        <taxon>Bacteria</taxon>
        <taxon>Thermotogati</taxon>
        <taxon>Synergistota</taxon>
        <taxon>Synergistia</taxon>
        <taxon>Synergistales</taxon>
        <taxon>Aminobacteriaceae</taxon>
        <taxon>Aminivibrio</taxon>
    </lineage>
</organism>
<dbReference type="InterPro" id="IPR019468">
    <property type="entry name" value="AdenyloSucc_lyase_C"/>
</dbReference>
<evidence type="ECO:0000256" key="2">
    <source>
        <dbReference type="ARBA" id="ARBA00004734"/>
    </source>
</evidence>
<protein>
    <recommendedName>
        <fullName evidence="5 11">Adenylosuccinate lyase</fullName>
        <shortName evidence="12">ASL</shortName>
        <ecNumber evidence="4 11">4.3.2.2</ecNumber>
    </recommendedName>
    <alternativeName>
        <fullName evidence="9 12">Adenylosuccinase</fullName>
    </alternativeName>
</protein>
<dbReference type="FunFam" id="1.20.200.10:FF:000008">
    <property type="entry name" value="Adenylosuccinate lyase"/>
    <property type="match status" value="1"/>
</dbReference>
<keyword evidence="6 12" id="KW-0658">Purine biosynthesis</keyword>
<dbReference type="UniPathway" id="UPA00075">
    <property type="reaction ID" value="UER00336"/>
</dbReference>
<comment type="caution">
    <text evidence="14">The sequence shown here is derived from an EMBL/GenBank/DDBJ whole genome shotgun (WGS) entry which is preliminary data.</text>
</comment>
<evidence type="ECO:0000256" key="7">
    <source>
        <dbReference type="ARBA" id="ARBA00023239"/>
    </source>
</evidence>
<dbReference type="SMART" id="SM00998">
    <property type="entry name" value="ADSL_C"/>
    <property type="match status" value="1"/>
</dbReference>
<evidence type="ECO:0000256" key="1">
    <source>
        <dbReference type="ARBA" id="ARBA00004706"/>
    </source>
</evidence>
<dbReference type="RefSeq" id="WP_133956727.1">
    <property type="nucleotide sequence ID" value="NZ_SORI01000004.1"/>
</dbReference>
<accession>A0A4V6QDA5</accession>
<dbReference type="EMBL" id="SORI01000004">
    <property type="protein sequence ID" value="TDY61771.1"/>
    <property type="molecule type" value="Genomic_DNA"/>
</dbReference>
<dbReference type="PANTHER" id="PTHR43172">
    <property type="entry name" value="ADENYLOSUCCINATE LYASE"/>
    <property type="match status" value="1"/>
</dbReference>
<dbReference type="GO" id="GO:0070626">
    <property type="term" value="F:(S)-2-(5-amino-1-(5-phospho-D-ribosyl)imidazole-4-carboxamido) succinate lyase (fumarate-forming) activity"/>
    <property type="evidence" value="ECO:0007669"/>
    <property type="project" value="TreeGrafter"/>
</dbReference>
<dbReference type="GO" id="GO:0004018">
    <property type="term" value="F:N6-(1,2-dicarboxyethyl)AMP AMP-lyase (fumarate-forming) activity"/>
    <property type="evidence" value="ECO:0007669"/>
    <property type="project" value="UniProtKB-UniRule"/>
</dbReference>
<dbReference type="FunFam" id="1.10.40.30:FF:000007">
    <property type="entry name" value="Adenylosuccinate lyase"/>
    <property type="match status" value="1"/>
</dbReference>
<evidence type="ECO:0000256" key="12">
    <source>
        <dbReference type="RuleBase" id="RU361172"/>
    </source>
</evidence>
<dbReference type="PANTHER" id="PTHR43172:SF1">
    <property type="entry name" value="ADENYLOSUCCINATE LYASE"/>
    <property type="match status" value="1"/>
</dbReference>
<dbReference type="AlphaFoldDB" id="A0A4V6QDA5"/>
<dbReference type="PRINTS" id="PR00145">
    <property type="entry name" value="ARGSUCLYASE"/>
</dbReference>
<dbReference type="InterPro" id="IPR004769">
    <property type="entry name" value="Pur_lyase"/>
</dbReference>
<dbReference type="GO" id="GO:0005829">
    <property type="term" value="C:cytosol"/>
    <property type="evidence" value="ECO:0007669"/>
    <property type="project" value="TreeGrafter"/>
</dbReference>
<dbReference type="Pfam" id="PF00206">
    <property type="entry name" value="Lyase_1"/>
    <property type="match status" value="1"/>
</dbReference>
<evidence type="ECO:0000256" key="9">
    <source>
        <dbReference type="ARBA" id="ARBA00030717"/>
    </source>
</evidence>
<name>A0A4V6QDA5_9BACT</name>
<dbReference type="InterPro" id="IPR000362">
    <property type="entry name" value="Fumarate_lyase_fam"/>
</dbReference>
<keyword evidence="15" id="KW-1185">Reference proteome</keyword>
<dbReference type="PROSITE" id="PS00163">
    <property type="entry name" value="FUMARATE_LYASES"/>
    <property type="match status" value="1"/>
</dbReference>
<dbReference type="EC" id="4.3.2.2" evidence="4 11"/>
<dbReference type="InterPro" id="IPR024083">
    <property type="entry name" value="Fumarase/histidase_N"/>
</dbReference>
<dbReference type="InterPro" id="IPR022761">
    <property type="entry name" value="Fumarate_lyase_N"/>
</dbReference>
<dbReference type="Gene3D" id="1.10.40.30">
    <property type="entry name" value="Fumarase/aspartase (C-terminal domain)"/>
    <property type="match status" value="1"/>
</dbReference>
<proteinExistence type="inferred from homology"/>
<dbReference type="GO" id="GO:0044208">
    <property type="term" value="P:'de novo' AMP biosynthetic process"/>
    <property type="evidence" value="ECO:0007669"/>
    <property type="project" value="UniProtKB-UniPathway"/>
</dbReference>
<evidence type="ECO:0000256" key="5">
    <source>
        <dbReference type="ARBA" id="ARBA00017058"/>
    </source>
</evidence>
<comment type="catalytic activity">
    <reaction evidence="8">
        <text>(2S)-2-[5-amino-1-(5-phospho-beta-D-ribosyl)imidazole-4-carboxamido]succinate = 5-amino-1-(5-phospho-beta-D-ribosyl)imidazole-4-carboxamide + fumarate</text>
        <dbReference type="Rhea" id="RHEA:23920"/>
        <dbReference type="ChEBI" id="CHEBI:29806"/>
        <dbReference type="ChEBI" id="CHEBI:58443"/>
        <dbReference type="ChEBI" id="CHEBI:58475"/>
        <dbReference type="EC" id="4.3.2.2"/>
    </reaction>
    <physiologicalReaction direction="left-to-right" evidence="8">
        <dbReference type="Rhea" id="RHEA:23921"/>
    </physiologicalReaction>
</comment>
<evidence type="ECO:0000313" key="15">
    <source>
        <dbReference type="Proteomes" id="UP000295066"/>
    </source>
</evidence>
<dbReference type="GO" id="GO:0006189">
    <property type="term" value="P:'de novo' IMP biosynthetic process"/>
    <property type="evidence" value="ECO:0007669"/>
    <property type="project" value="UniProtKB-UniPathway"/>
</dbReference>
<dbReference type="PRINTS" id="PR00149">
    <property type="entry name" value="FUMRATELYASE"/>
</dbReference>
<evidence type="ECO:0000256" key="4">
    <source>
        <dbReference type="ARBA" id="ARBA00012339"/>
    </source>
</evidence>
<comment type="pathway">
    <text evidence="2 12">Purine metabolism; AMP biosynthesis via de novo pathway; AMP from IMP: step 2/2.</text>
</comment>